<keyword evidence="3" id="KW-1185">Reference proteome</keyword>
<accession>V2WEN8</accession>
<keyword evidence="1" id="KW-0732">Signal</keyword>
<evidence type="ECO:0000313" key="2">
    <source>
        <dbReference type="EMBL" id="ESK85298.1"/>
    </source>
</evidence>
<dbReference type="HOGENOM" id="CLU_2121698_0_0_1"/>
<proteinExistence type="predicted"/>
<dbReference type="AlphaFoldDB" id="V2WEN8"/>
<evidence type="ECO:0008006" key="4">
    <source>
        <dbReference type="Google" id="ProtNLM"/>
    </source>
</evidence>
<dbReference type="EMBL" id="AWSO01001098">
    <property type="protein sequence ID" value="ESK85298.1"/>
    <property type="molecule type" value="Genomic_DNA"/>
</dbReference>
<dbReference type="Proteomes" id="UP000017559">
    <property type="component" value="Unassembled WGS sequence"/>
</dbReference>
<evidence type="ECO:0000313" key="3">
    <source>
        <dbReference type="Proteomes" id="UP000017559"/>
    </source>
</evidence>
<gene>
    <name evidence="2" type="ORF">Moror_11313</name>
</gene>
<protein>
    <recommendedName>
        <fullName evidence="4">Secreted protein</fullName>
    </recommendedName>
</protein>
<name>V2WEN8_MONRO</name>
<comment type="caution">
    <text evidence="2">The sequence shown here is derived from an EMBL/GenBank/DDBJ whole genome shotgun (WGS) entry which is preliminary data.</text>
</comment>
<feature type="signal peptide" evidence="1">
    <location>
        <begin position="1"/>
        <end position="17"/>
    </location>
</feature>
<organism evidence="2 3">
    <name type="scientific">Moniliophthora roreri (strain MCA 2997)</name>
    <name type="common">Cocoa frosty pod rot fungus</name>
    <name type="synonym">Crinipellis roreri</name>
    <dbReference type="NCBI Taxonomy" id="1381753"/>
    <lineage>
        <taxon>Eukaryota</taxon>
        <taxon>Fungi</taxon>
        <taxon>Dikarya</taxon>
        <taxon>Basidiomycota</taxon>
        <taxon>Agaricomycotina</taxon>
        <taxon>Agaricomycetes</taxon>
        <taxon>Agaricomycetidae</taxon>
        <taxon>Agaricales</taxon>
        <taxon>Marasmiineae</taxon>
        <taxon>Marasmiaceae</taxon>
        <taxon>Moniliophthora</taxon>
    </lineage>
</organism>
<sequence length="114" mass="12719">MKLISVVPVLALAPLRSTPECSIAQLQGRSCRPPSHSVLNFPQTTTTKTIPRMLPFLSPQGTIPTLSVLSWAPSLPWTVSVITQRRLPQSSPITGIRRATLQFRFWRDIQLTMV</sequence>
<evidence type="ECO:0000256" key="1">
    <source>
        <dbReference type="SAM" id="SignalP"/>
    </source>
</evidence>
<reference evidence="2 3" key="1">
    <citation type="journal article" date="2014" name="BMC Genomics">
        <title>Genome and secretome analysis of the hemibiotrophic fungal pathogen, Moniliophthora roreri, which causes frosty pod rot disease of cacao: mechanisms of the biotrophic and necrotrophic phases.</title>
        <authorList>
            <person name="Meinhardt L.W."/>
            <person name="Costa G.G.L."/>
            <person name="Thomazella D.P.T."/>
            <person name="Teixeira P.J.P.L."/>
            <person name="Carazzolle M.F."/>
            <person name="Schuster S.C."/>
            <person name="Carlson J.E."/>
            <person name="Guiltinan M.J."/>
            <person name="Mieczkowski P."/>
            <person name="Farmer A."/>
            <person name="Ramaraj T."/>
            <person name="Crozier J."/>
            <person name="Davis R.E."/>
            <person name="Shao J."/>
            <person name="Melnick R.L."/>
            <person name="Pereira G.A.G."/>
            <person name="Bailey B.A."/>
        </authorList>
    </citation>
    <scope>NUCLEOTIDE SEQUENCE [LARGE SCALE GENOMIC DNA]</scope>
    <source>
        <strain evidence="2 3">MCA 2997</strain>
    </source>
</reference>
<feature type="chain" id="PRO_5004711375" description="Secreted protein" evidence="1">
    <location>
        <begin position="18"/>
        <end position="114"/>
    </location>
</feature>
<dbReference type="KEGG" id="mrr:Moror_11313"/>